<evidence type="ECO:0000313" key="1">
    <source>
        <dbReference type="EMBL" id="KRY64770.1"/>
    </source>
</evidence>
<protein>
    <submittedName>
        <fullName evidence="1">Uncharacterized protein</fullName>
    </submittedName>
</protein>
<comment type="caution">
    <text evidence="1">The sequence shown here is derived from an EMBL/GenBank/DDBJ whole genome shotgun (WGS) entry which is preliminary data.</text>
</comment>
<dbReference type="EMBL" id="JYDR01000281">
    <property type="protein sequence ID" value="KRY64770.1"/>
    <property type="molecule type" value="Genomic_DNA"/>
</dbReference>
<evidence type="ECO:0000313" key="2">
    <source>
        <dbReference type="Proteomes" id="UP000054632"/>
    </source>
</evidence>
<accession>A0A0V1DUI2</accession>
<name>A0A0V1DUI2_TRIPS</name>
<organism evidence="1 2">
    <name type="scientific">Trichinella pseudospiralis</name>
    <name type="common">Parasitic roundworm</name>
    <dbReference type="NCBI Taxonomy" id="6337"/>
    <lineage>
        <taxon>Eukaryota</taxon>
        <taxon>Metazoa</taxon>
        <taxon>Ecdysozoa</taxon>
        <taxon>Nematoda</taxon>
        <taxon>Enoplea</taxon>
        <taxon>Dorylaimia</taxon>
        <taxon>Trichinellida</taxon>
        <taxon>Trichinellidae</taxon>
        <taxon>Trichinella</taxon>
    </lineage>
</organism>
<dbReference type="AlphaFoldDB" id="A0A0V1DUI2"/>
<sequence length="133" mass="14926">MDHHQRAPYTSQILSAVDLTYRHLRLMKDVMVGTRQAVSCLQYHLYYSSFRVTAAMCKRATSALQQGLPPLYEGYVYGAETATRNVRNEDQNGTTTSGNHVGAVVTSGNFLGANLKVQEKEERNVMTNFNTYV</sequence>
<gene>
    <name evidence="1" type="ORF">T4A_5580</name>
</gene>
<reference evidence="1 2" key="1">
    <citation type="submission" date="2015-01" db="EMBL/GenBank/DDBJ databases">
        <title>Evolution of Trichinella species and genotypes.</title>
        <authorList>
            <person name="Korhonen P.K."/>
            <person name="Edoardo P."/>
            <person name="Giuseppe L.R."/>
            <person name="Gasser R.B."/>
        </authorList>
    </citation>
    <scope>NUCLEOTIDE SEQUENCE [LARGE SCALE GENOMIC DNA]</scope>
    <source>
        <strain evidence="1">ISS13</strain>
    </source>
</reference>
<proteinExistence type="predicted"/>
<dbReference type="Proteomes" id="UP000054632">
    <property type="component" value="Unassembled WGS sequence"/>
</dbReference>